<reference evidence="1 2" key="2">
    <citation type="submission" date="2018-11" db="EMBL/GenBank/DDBJ databases">
        <authorList>
            <consortium name="Pathogen Informatics"/>
        </authorList>
    </citation>
    <scope>NUCLEOTIDE SEQUENCE [LARGE SCALE GENOMIC DNA]</scope>
    <source>
        <strain evidence="1 2">MHpl1</strain>
    </source>
</reference>
<dbReference type="AlphaFoldDB" id="A0A0N4WJ62"/>
<evidence type="ECO:0000313" key="3">
    <source>
        <dbReference type="WBParaSite" id="HPLM_0001103701-mRNA-1"/>
    </source>
</evidence>
<dbReference type="Proteomes" id="UP000268014">
    <property type="component" value="Unassembled WGS sequence"/>
</dbReference>
<keyword evidence="2" id="KW-1185">Reference proteome</keyword>
<evidence type="ECO:0000313" key="1">
    <source>
        <dbReference type="EMBL" id="VDO41813.1"/>
    </source>
</evidence>
<reference evidence="3" key="1">
    <citation type="submission" date="2017-02" db="UniProtKB">
        <authorList>
            <consortium name="WormBaseParasite"/>
        </authorList>
    </citation>
    <scope>IDENTIFICATION</scope>
</reference>
<name>A0A0N4WJ62_HAEPC</name>
<sequence length="43" mass="5040">MLHVNHSREHHWVALGGKPPLEPKTDLMRKYSFADVEDIQVEK</sequence>
<dbReference type="EMBL" id="UZAF01017453">
    <property type="protein sequence ID" value="VDO41813.1"/>
    <property type="molecule type" value="Genomic_DNA"/>
</dbReference>
<gene>
    <name evidence="1" type="ORF">HPLM_LOCUS11029</name>
</gene>
<dbReference type="WBParaSite" id="HPLM_0001103701-mRNA-1">
    <property type="protein sequence ID" value="HPLM_0001103701-mRNA-1"/>
    <property type="gene ID" value="HPLM_0001103701"/>
</dbReference>
<organism evidence="3">
    <name type="scientific">Haemonchus placei</name>
    <name type="common">Barber's pole worm</name>
    <dbReference type="NCBI Taxonomy" id="6290"/>
    <lineage>
        <taxon>Eukaryota</taxon>
        <taxon>Metazoa</taxon>
        <taxon>Ecdysozoa</taxon>
        <taxon>Nematoda</taxon>
        <taxon>Chromadorea</taxon>
        <taxon>Rhabditida</taxon>
        <taxon>Rhabditina</taxon>
        <taxon>Rhabditomorpha</taxon>
        <taxon>Strongyloidea</taxon>
        <taxon>Trichostrongylidae</taxon>
        <taxon>Haemonchus</taxon>
    </lineage>
</organism>
<proteinExistence type="predicted"/>
<protein>
    <submittedName>
        <fullName evidence="3">Cytochrome b5 heme-binding domain-containing protein</fullName>
    </submittedName>
</protein>
<evidence type="ECO:0000313" key="2">
    <source>
        <dbReference type="Proteomes" id="UP000268014"/>
    </source>
</evidence>
<accession>A0A0N4WJ62</accession>